<feature type="domain" description="PAS" evidence="10">
    <location>
        <begin position="75"/>
        <end position="145"/>
    </location>
</feature>
<dbReference type="RefSeq" id="WP_095607714.1">
    <property type="nucleotide sequence ID" value="NZ_NSKE01000014.1"/>
</dbReference>
<evidence type="ECO:0000256" key="5">
    <source>
        <dbReference type="ARBA" id="ARBA00022741"/>
    </source>
</evidence>
<dbReference type="EMBL" id="NSKE01000014">
    <property type="protein sequence ID" value="PAU92734.1"/>
    <property type="molecule type" value="Genomic_DNA"/>
</dbReference>
<evidence type="ECO:0000256" key="2">
    <source>
        <dbReference type="ARBA" id="ARBA00012438"/>
    </source>
</evidence>
<dbReference type="InterPro" id="IPR013767">
    <property type="entry name" value="PAS_fold"/>
</dbReference>
<evidence type="ECO:0000313" key="12">
    <source>
        <dbReference type="Proteomes" id="UP000218831"/>
    </source>
</evidence>
<dbReference type="GO" id="GO:0006355">
    <property type="term" value="P:regulation of DNA-templated transcription"/>
    <property type="evidence" value="ECO:0007669"/>
    <property type="project" value="InterPro"/>
</dbReference>
<organism evidence="11 12">
    <name type="scientific">Fodinibius salipaludis</name>
    <dbReference type="NCBI Taxonomy" id="2032627"/>
    <lineage>
        <taxon>Bacteria</taxon>
        <taxon>Pseudomonadati</taxon>
        <taxon>Balneolota</taxon>
        <taxon>Balneolia</taxon>
        <taxon>Balneolales</taxon>
        <taxon>Balneolaceae</taxon>
        <taxon>Fodinibius</taxon>
    </lineage>
</organism>
<comment type="catalytic activity">
    <reaction evidence="1">
        <text>ATP + protein L-histidine = ADP + protein N-phospho-L-histidine.</text>
        <dbReference type="EC" id="2.7.13.3"/>
    </reaction>
</comment>
<evidence type="ECO:0000256" key="6">
    <source>
        <dbReference type="ARBA" id="ARBA00022777"/>
    </source>
</evidence>
<dbReference type="SMART" id="SM00091">
    <property type="entry name" value="PAS"/>
    <property type="match status" value="1"/>
</dbReference>
<feature type="transmembrane region" description="Helical" evidence="8">
    <location>
        <begin position="12"/>
        <end position="35"/>
    </location>
</feature>
<feature type="domain" description="Histidine kinase" evidence="9">
    <location>
        <begin position="209"/>
        <end position="404"/>
    </location>
</feature>
<feature type="transmembrane region" description="Helical" evidence="8">
    <location>
        <begin position="47"/>
        <end position="67"/>
    </location>
</feature>
<evidence type="ECO:0000256" key="8">
    <source>
        <dbReference type="SAM" id="Phobius"/>
    </source>
</evidence>
<dbReference type="PANTHER" id="PTHR41523:SF8">
    <property type="entry name" value="ETHYLENE RESPONSE SENSOR PROTEIN"/>
    <property type="match status" value="1"/>
</dbReference>
<gene>
    <name evidence="11" type="ORF">CK503_15330</name>
</gene>
<dbReference type="SMART" id="SM00387">
    <property type="entry name" value="HATPase_c"/>
    <property type="match status" value="1"/>
</dbReference>
<evidence type="ECO:0000256" key="3">
    <source>
        <dbReference type="ARBA" id="ARBA00022553"/>
    </source>
</evidence>
<dbReference type="GO" id="GO:0005524">
    <property type="term" value="F:ATP binding"/>
    <property type="evidence" value="ECO:0007669"/>
    <property type="project" value="UniProtKB-KW"/>
</dbReference>
<keyword evidence="4" id="KW-0808">Transferase</keyword>
<comment type="caution">
    <text evidence="11">The sequence shown here is derived from an EMBL/GenBank/DDBJ whole genome shotgun (WGS) entry which is preliminary data.</text>
</comment>
<dbReference type="InterPro" id="IPR003594">
    <property type="entry name" value="HATPase_dom"/>
</dbReference>
<dbReference type="Gene3D" id="3.30.565.10">
    <property type="entry name" value="Histidine kinase-like ATPase, C-terminal domain"/>
    <property type="match status" value="1"/>
</dbReference>
<evidence type="ECO:0000256" key="4">
    <source>
        <dbReference type="ARBA" id="ARBA00022679"/>
    </source>
</evidence>
<dbReference type="Pfam" id="PF02518">
    <property type="entry name" value="HATPase_c"/>
    <property type="match status" value="1"/>
</dbReference>
<keyword evidence="6" id="KW-0418">Kinase</keyword>
<accession>A0A2A2G6U9</accession>
<dbReference type="CDD" id="cd00130">
    <property type="entry name" value="PAS"/>
    <property type="match status" value="1"/>
</dbReference>
<keyword evidence="8" id="KW-1133">Transmembrane helix</keyword>
<dbReference type="NCBIfam" id="TIGR00229">
    <property type="entry name" value="sensory_box"/>
    <property type="match status" value="1"/>
</dbReference>
<protein>
    <recommendedName>
        <fullName evidence="2">histidine kinase</fullName>
        <ecNumber evidence="2">2.7.13.3</ecNumber>
    </recommendedName>
</protein>
<keyword evidence="12" id="KW-1185">Reference proteome</keyword>
<dbReference type="Proteomes" id="UP000218831">
    <property type="component" value="Unassembled WGS sequence"/>
</dbReference>
<dbReference type="Gene3D" id="3.30.450.20">
    <property type="entry name" value="PAS domain"/>
    <property type="match status" value="1"/>
</dbReference>
<keyword evidence="8" id="KW-0812">Transmembrane</keyword>
<sequence length="414" mass="46441">MRFYRVLLSSKAIAVILLLFGYGWIIGSDFLIANISNNTFSFIDIRIFKGLIFVTIASTGLYVLLYLKDRELKQSRQYTDSILETIDVAILVITEDGILDSVNSAFVNIFGYPKKEIVGQHFTELLSEENLEIGNHVFQQMMKGKPLPNEEWNIFDKSGTPITLLINGHILQNEEKKLLIVSATEITGQKETQAKLEHSLVEKQVLLSEVHHRVKNNLAIVTGLMQLQVYEESDSNLKEKLVSCITRIQAIGSIHELLYQSNSLAQLRFDKCIQQMIKNLREIYDQLQTVDFDLNLSPITININQGVPACLIINEVVTNALQHAFPANESGFISICLSRNKGKKLTLIISDNGKGLPDHFTSISQNGSLGFQLIDTLLKQLEANHQVDSTKQGTKFTISFNKTSRQGSSCGFTS</sequence>
<keyword evidence="8" id="KW-0472">Membrane</keyword>
<evidence type="ECO:0000256" key="1">
    <source>
        <dbReference type="ARBA" id="ARBA00000085"/>
    </source>
</evidence>
<reference evidence="11 12" key="1">
    <citation type="submission" date="2017-08" db="EMBL/GenBank/DDBJ databases">
        <title>Aliifodinibius alkalisoli sp. nov., isolated from saline alkaline soil.</title>
        <authorList>
            <person name="Liu D."/>
            <person name="Zhang G."/>
        </authorList>
    </citation>
    <scope>NUCLEOTIDE SEQUENCE [LARGE SCALE GENOMIC DNA]</scope>
    <source>
        <strain evidence="11 12">WN023</strain>
    </source>
</reference>
<dbReference type="Pfam" id="PF07568">
    <property type="entry name" value="HisKA_2"/>
    <property type="match status" value="1"/>
</dbReference>
<dbReference type="SUPFAM" id="SSF55785">
    <property type="entry name" value="PYP-like sensor domain (PAS domain)"/>
    <property type="match status" value="1"/>
</dbReference>
<dbReference type="GO" id="GO:0004673">
    <property type="term" value="F:protein histidine kinase activity"/>
    <property type="evidence" value="ECO:0007669"/>
    <property type="project" value="UniProtKB-EC"/>
</dbReference>
<keyword evidence="3" id="KW-0597">Phosphoprotein</keyword>
<dbReference type="InterPro" id="IPR035965">
    <property type="entry name" value="PAS-like_dom_sf"/>
</dbReference>
<dbReference type="AlphaFoldDB" id="A0A2A2G6U9"/>
<keyword evidence="7" id="KW-0067">ATP-binding</keyword>
<evidence type="ECO:0000313" key="11">
    <source>
        <dbReference type="EMBL" id="PAU92734.1"/>
    </source>
</evidence>
<proteinExistence type="predicted"/>
<dbReference type="PROSITE" id="PS50109">
    <property type="entry name" value="HIS_KIN"/>
    <property type="match status" value="1"/>
</dbReference>
<evidence type="ECO:0000259" key="10">
    <source>
        <dbReference type="PROSITE" id="PS50112"/>
    </source>
</evidence>
<dbReference type="EC" id="2.7.13.3" evidence="2"/>
<name>A0A2A2G6U9_9BACT</name>
<dbReference type="SUPFAM" id="SSF55874">
    <property type="entry name" value="ATPase domain of HSP90 chaperone/DNA topoisomerase II/histidine kinase"/>
    <property type="match status" value="1"/>
</dbReference>
<dbReference type="Pfam" id="PF00989">
    <property type="entry name" value="PAS"/>
    <property type="match status" value="1"/>
</dbReference>
<dbReference type="OrthoDB" id="9124519at2"/>
<dbReference type="InterPro" id="IPR005467">
    <property type="entry name" value="His_kinase_dom"/>
</dbReference>
<dbReference type="InterPro" id="IPR000014">
    <property type="entry name" value="PAS"/>
</dbReference>
<dbReference type="PANTHER" id="PTHR41523">
    <property type="entry name" value="TWO-COMPONENT SYSTEM SENSOR PROTEIN"/>
    <property type="match status" value="1"/>
</dbReference>
<keyword evidence="5" id="KW-0547">Nucleotide-binding</keyword>
<evidence type="ECO:0000259" key="9">
    <source>
        <dbReference type="PROSITE" id="PS50109"/>
    </source>
</evidence>
<evidence type="ECO:0000256" key="7">
    <source>
        <dbReference type="ARBA" id="ARBA00022840"/>
    </source>
</evidence>
<dbReference type="InterPro" id="IPR011495">
    <property type="entry name" value="Sig_transdc_His_kin_sub2_dim/P"/>
</dbReference>
<dbReference type="PROSITE" id="PS50112">
    <property type="entry name" value="PAS"/>
    <property type="match status" value="1"/>
</dbReference>
<dbReference type="InterPro" id="IPR036890">
    <property type="entry name" value="HATPase_C_sf"/>
</dbReference>